<evidence type="ECO:0000313" key="1">
    <source>
        <dbReference type="EMBL" id="MBT1445214.1"/>
    </source>
</evidence>
<accession>A0ABS5V434</accession>
<proteinExistence type="predicted"/>
<comment type="caution">
    <text evidence="1">The sequence shown here is derived from an EMBL/GenBank/DDBJ whole genome shotgun (WGS) entry which is preliminary data.</text>
</comment>
<dbReference type="EMBL" id="JAHEPS010000004">
    <property type="protein sequence ID" value="MBT1445214.1"/>
    <property type="molecule type" value="Genomic_DNA"/>
</dbReference>
<reference evidence="1 2" key="1">
    <citation type="submission" date="2021-05" db="EMBL/GenBank/DDBJ databases">
        <title>Shewanella sp. JM162201.</title>
        <authorList>
            <person name="Xu S."/>
            <person name="Li A."/>
        </authorList>
    </citation>
    <scope>NUCLEOTIDE SEQUENCE [LARGE SCALE GENOMIC DNA]</scope>
    <source>
        <strain evidence="1 2">JM162201</strain>
    </source>
</reference>
<evidence type="ECO:0000313" key="2">
    <source>
        <dbReference type="Proteomes" id="UP001195903"/>
    </source>
</evidence>
<sequence>MGSGKPSLALKLLLKLTLIVSLLAQALLPAGLFAAPLPATQQLATAPEMQAMQIQSGKAQIHAGTAELRDSSADMHPMTDTNACAAHCNKMGEDTDDGSCVKHCASASSLPTAAPLLQAQNLSDNAIATAPWSVRSFTPQLQSPPPDFS</sequence>
<protein>
    <submittedName>
        <fullName evidence="1">Uncharacterized protein</fullName>
    </submittedName>
</protein>
<name>A0ABS5V434_9GAMM</name>
<organism evidence="1 2">
    <name type="scientific">Shewanella jiangmenensis</name>
    <dbReference type="NCBI Taxonomy" id="2837387"/>
    <lineage>
        <taxon>Bacteria</taxon>
        <taxon>Pseudomonadati</taxon>
        <taxon>Pseudomonadota</taxon>
        <taxon>Gammaproteobacteria</taxon>
        <taxon>Alteromonadales</taxon>
        <taxon>Shewanellaceae</taxon>
        <taxon>Shewanella</taxon>
    </lineage>
</organism>
<gene>
    <name evidence="1" type="ORF">KJI95_11850</name>
</gene>
<dbReference type="RefSeq" id="WP_214507417.1">
    <property type="nucleotide sequence ID" value="NZ_JAHEPS010000004.1"/>
</dbReference>
<keyword evidence="2" id="KW-1185">Reference proteome</keyword>
<dbReference type="Proteomes" id="UP001195903">
    <property type="component" value="Unassembled WGS sequence"/>
</dbReference>